<dbReference type="OrthoDB" id="277872at2"/>
<reference evidence="1 2" key="1">
    <citation type="submission" date="2019-02" db="EMBL/GenBank/DDBJ databases">
        <title>Deep-cultivation of Planctomycetes and their phenomic and genomic characterization uncovers novel biology.</title>
        <authorList>
            <person name="Wiegand S."/>
            <person name="Jogler M."/>
            <person name="Boedeker C."/>
            <person name="Pinto D."/>
            <person name="Vollmers J."/>
            <person name="Rivas-Marin E."/>
            <person name="Kohn T."/>
            <person name="Peeters S.H."/>
            <person name="Heuer A."/>
            <person name="Rast P."/>
            <person name="Oberbeckmann S."/>
            <person name="Bunk B."/>
            <person name="Jeske O."/>
            <person name="Meyerdierks A."/>
            <person name="Storesund J.E."/>
            <person name="Kallscheuer N."/>
            <person name="Luecker S."/>
            <person name="Lage O.M."/>
            <person name="Pohl T."/>
            <person name="Merkel B.J."/>
            <person name="Hornburger P."/>
            <person name="Mueller R.-W."/>
            <person name="Bruemmer F."/>
            <person name="Labrenz M."/>
            <person name="Spormann A.M."/>
            <person name="Op Den Camp H."/>
            <person name="Overmann J."/>
            <person name="Amann R."/>
            <person name="Jetten M.S.M."/>
            <person name="Mascher T."/>
            <person name="Medema M.H."/>
            <person name="Devos D.P."/>
            <person name="Kaster A.-K."/>
            <person name="Ovreas L."/>
            <person name="Rohde M."/>
            <person name="Galperin M.Y."/>
            <person name="Jogler C."/>
        </authorList>
    </citation>
    <scope>NUCLEOTIDE SEQUENCE [LARGE SCALE GENOMIC DNA]</scope>
    <source>
        <strain evidence="1 2">KOR34</strain>
    </source>
</reference>
<organism evidence="1 2">
    <name type="scientific">Posidoniimonas corsicana</name>
    <dbReference type="NCBI Taxonomy" id="1938618"/>
    <lineage>
        <taxon>Bacteria</taxon>
        <taxon>Pseudomonadati</taxon>
        <taxon>Planctomycetota</taxon>
        <taxon>Planctomycetia</taxon>
        <taxon>Pirellulales</taxon>
        <taxon>Lacipirellulaceae</taxon>
        <taxon>Posidoniimonas</taxon>
    </lineage>
</organism>
<dbReference type="EMBL" id="SIHJ01000003">
    <property type="protein sequence ID" value="TWT32277.1"/>
    <property type="molecule type" value="Genomic_DNA"/>
</dbReference>
<accession>A0A5C5V3F2</accession>
<comment type="caution">
    <text evidence="1">The sequence shown here is derived from an EMBL/GenBank/DDBJ whole genome shotgun (WGS) entry which is preliminary data.</text>
</comment>
<name>A0A5C5V3F2_9BACT</name>
<dbReference type="AlphaFoldDB" id="A0A5C5V3F2"/>
<evidence type="ECO:0000313" key="1">
    <source>
        <dbReference type="EMBL" id="TWT32277.1"/>
    </source>
</evidence>
<gene>
    <name evidence="1" type="ORF">KOR34_40390</name>
</gene>
<protein>
    <submittedName>
        <fullName evidence="1">Uncharacterized protein</fullName>
    </submittedName>
</protein>
<sequence>MLTSKQRRFWEAYERAEDGYDRTEKLRRLEVFLDSLEESSSSEWFPWARSLAEQVIDHSRALKIRRPLFERALFPALLEGYRLRVPGSARWLAGFHQQLWQCDELLAQLPAEDRSEQGLLRTALASDPDDRRSRSRLIDITADYLEYTLHELPAGVLDGANGATPEKCAELLDYLDAFTRLLGPGLAQDQYAELIARCRFHFREYAEYLNNREEYINYSDYLSRRSTTDADGADP</sequence>
<dbReference type="RefSeq" id="WP_146567499.1">
    <property type="nucleotide sequence ID" value="NZ_SIHJ01000003.1"/>
</dbReference>
<keyword evidence="2" id="KW-1185">Reference proteome</keyword>
<evidence type="ECO:0000313" key="2">
    <source>
        <dbReference type="Proteomes" id="UP000316714"/>
    </source>
</evidence>
<dbReference type="Proteomes" id="UP000316714">
    <property type="component" value="Unassembled WGS sequence"/>
</dbReference>
<proteinExistence type="predicted"/>